<proteinExistence type="predicted"/>
<dbReference type="InterPro" id="IPR050833">
    <property type="entry name" value="Poly_Biosynth_Transport"/>
</dbReference>
<accession>A0A0S4NNG5</accession>
<comment type="subcellular location">
    <subcellularLocation>
        <location evidence="1">Cell membrane</location>
        <topology evidence="1">Multi-pass membrane protein</topology>
    </subcellularLocation>
</comment>
<feature type="transmembrane region" description="Helical" evidence="6">
    <location>
        <begin position="417"/>
        <end position="434"/>
    </location>
</feature>
<keyword evidence="2" id="KW-1003">Cell membrane</keyword>
<evidence type="ECO:0000256" key="4">
    <source>
        <dbReference type="ARBA" id="ARBA00022989"/>
    </source>
</evidence>
<keyword evidence="4 6" id="KW-1133">Transmembrane helix</keyword>
<keyword evidence="5 6" id="KW-0472">Membrane</keyword>
<feature type="transmembrane region" description="Helical" evidence="6">
    <location>
        <begin position="361"/>
        <end position="380"/>
    </location>
</feature>
<dbReference type="PANTHER" id="PTHR30250:SF11">
    <property type="entry name" value="O-ANTIGEN TRANSPORTER-RELATED"/>
    <property type="match status" value="1"/>
</dbReference>
<evidence type="ECO:0000256" key="2">
    <source>
        <dbReference type="ARBA" id="ARBA00022475"/>
    </source>
</evidence>
<feature type="transmembrane region" description="Helical" evidence="6">
    <location>
        <begin position="258"/>
        <end position="278"/>
    </location>
</feature>
<feature type="transmembrane region" description="Helical" evidence="6">
    <location>
        <begin position="146"/>
        <end position="166"/>
    </location>
</feature>
<reference evidence="7" key="2">
    <citation type="submission" date="2011-05" db="EMBL/GenBank/DDBJ databases">
        <authorList>
            <person name="Davey R."/>
        </authorList>
    </citation>
    <scope>NUCLEOTIDE SEQUENCE</scope>
    <source>
        <strain evidence="7">ATCC 53608</strain>
    </source>
</reference>
<accession>F8KGN2</accession>
<sequence>MIKKRFITDILSTVASNLLVVISGLFSGFIIPKMLGVTQYGHYKLFSLYDSYAPLLHLGFVDGVLLLLAGKSYVDLKKSKIRSYTFFFFLMECVISLLLIMIGIFAFDNYLKLLLIFLSLDILALNITSYYQAISQGTMRFKELSIRKILLSILKIILVVFLILIYHFKIVPSVTANMYIFGLVAIDISLTFWYVYTYRDLTFGERVPLVTITPELVQLFKNGFVLTISFQVANVIVLLDQQFVSIFFSNRAYSLYAFAYNIISLGLTVIGAVSLVLLPTLRKLDVKKIVQNFSQSLSYMTIIASLLLSGYFVIKIIIIKVLPIYNESLEILSVSFPCLLLISCIDIIIFTYYKALNKHKYYFMLSCFVLVVSIAIDYFTCILFKSTVAMAAATVIIMTFWYLISEMYFVFVHKVRWLKNFIYLIMSMCIFYVIEYLNYNYFMSFMLYLSVQCLVIFCFYRYELKLLKHK</sequence>
<feature type="transmembrane region" description="Helical" evidence="6">
    <location>
        <begin position="178"/>
        <end position="198"/>
    </location>
</feature>
<evidence type="ECO:0000313" key="7">
    <source>
        <dbReference type="EMBL" id="CCC04633.1"/>
    </source>
</evidence>
<feature type="transmembrane region" description="Helical" evidence="6">
    <location>
        <begin position="440"/>
        <end position="460"/>
    </location>
</feature>
<gene>
    <name evidence="7" type="ORF">LRATCC53608_1879</name>
</gene>
<feature type="transmembrane region" description="Helical" evidence="6">
    <location>
        <begin position="386"/>
        <end position="405"/>
    </location>
</feature>
<dbReference type="AlphaFoldDB" id="F8KGN2"/>
<protein>
    <submittedName>
        <fullName evidence="7">Putative polysaccharide biosynthesis protein</fullName>
    </submittedName>
</protein>
<feature type="transmembrane region" description="Helical" evidence="6">
    <location>
        <begin position="331"/>
        <end position="349"/>
    </location>
</feature>
<feature type="transmembrane region" description="Helical" evidence="6">
    <location>
        <begin position="113"/>
        <end position="134"/>
    </location>
</feature>
<feature type="transmembrane region" description="Helical" evidence="6">
    <location>
        <begin position="7"/>
        <end position="31"/>
    </location>
</feature>
<dbReference type="HOGENOM" id="CLU_044974_0_0_9"/>
<dbReference type="PANTHER" id="PTHR30250">
    <property type="entry name" value="PST FAMILY PREDICTED COLANIC ACID TRANSPORTER"/>
    <property type="match status" value="1"/>
</dbReference>
<feature type="transmembrane region" description="Helical" evidence="6">
    <location>
        <begin position="86"/>
        <end position="107"/>
    </location>
</feature>
<feature type="transmembrane region" description="Helical" evidence="6">
    <location>
        <begin position="51"/>
        <end position="74"/>
    </location>
</feature>
<evidence type="ECO:0000256" key="5">
    <source>
        <dbReference type="ARBA" id="ARBA00023136"/>
    </source>
</evidence>
<dbReference type="GO" id="GO:0005886">
    <property type="term" value="C:plasma membrane"/>
    <property type="evidence" value="ECO:0007669"/>
    <property type="project" value="UniProtKB-SubCell"/>
</dbReference>
<evidence type="ECO:0000256" key="3">
    <source>
        <dbReference type="ARBA" id="ARBA00022692"/>
    </source>
</evidence>
<reference evidence="7" key="1">
    <citation type="journal article" date="2011" name="J. Bacteriol.">
        <title>Genome sequence of the vertebrate gut symbiont Lactobacillus reuteri ATCC 53608.</title>
        <authorList>
            <person name="Heavens D."/>
            <person name="Tailford L.E."/>
            <person name="Crossman L."/>
            <person name="Jeffers F."/>
            <person name="Mackenzie D.A."/>
            <person name="Caccamo M."/>
            <person name="Juge N."/>
        </authorList>
    </citation>
    <scope>NUCLEOTIDE SEQUENCE [LARGE SCALE GENOMIC DNA]</scope>
    <source>
        <strain evidence="7">ATCC 53608</strain>
    </source>
</reference>
<keyword evidence="3 6" id="KW-0812">Transmembrane</keyword>
<name>F8KGN2_LIMR5</name>
<dbReference type="RefSeq" id="WP_003676723.1">
    <property type="nucleotide sequence ID" value="NZ_JBKZDC010000049.1"/>
</dbReference>
<feature type="transmembrane region" description="Helical" evidence="6">
    <location>
        <begin position="299"/>
        <end position="319"/>
    </location>
</feature>
<dbReference type="EMBL" id="FR854372">
    <property type="protein sequence ID" value="CCC04633.1"/>
    <property type="molecule type" value="Genomic_DNA"/>
</dbReference>
<organism evidence="7">
    <name type="scientific">Limosilactobacillus reuteri subsp. suis (strain ATCC 53608 / LMG 31752 / 1063)</name>
    <name type="common">Lactobacillus reuteri</name>
    <dbReference type="NCBI Taxonomy" id="927703"/>
    <lineage>
        <taxon>Bacteria</taxon>
        <taxon>Bacillati</taxon>
        <taxon>Bacillota</taxon>
        <taxon>Bacilli</taxon>
        <taxon>Lactobacillales</taxon>
        <taxon>Lactobacillaceae</taxon>
        <taxon>Limosilactobacillus</taxon>
    </lineage>
</organism>
<evidence type="ECO:0000256" key="1">
    <source>
        <dbReference type="ARBA" id="ARBA00004651"/>
    </source>
</evidence>
<feature type="transmembrane region" description="Helical" evidence="6">
    <location>
        <begin position="219"/>
        <end position="238"/>
    </location>
</feature>
<evidence type="ECO:0000256" key="6">
    <source>
        <dbReference type="SAM" id="Phobius"/>
    </source>
</evidence>